<evidence type="ECO:0000256" key="2">
    <source>
        <dbReference type="ARBA" id="ARBA00022553"/>
    </source>
</evidence>
<name>A0A401H781_9APHY</name>
<feature type="compositionally biased region" description="Polar residues" evidence="6">
    <location>
        <begin position="59"/>
        <end position="70"/>
    </location>
</feature>
<evidence type="ECO:0000256" key="4">
    <source>
        <dbReference type="ARBA" id="ARBA00023043"/>
    </source>
</evidence>
<dbReference type="OrthoDB" id="412109at2759"/>
<feature type="compositionally biased region" description="Polar residues" evidence="6">
    <location>
        <begin position="1"/>
        <end position="11"/>
    </location>
</feature>
<gene>
    <name evidence="7" type="ORF">SCP_1900900</name>
</gene>
<reference evidence="7 8" key="1">
    <citation type="journal article" date="2018" name="Sci. Rep.">
        <title>Genome sequence of the cauliflower mushroom Sparassis crispa (Hanabiratake) and its association with beneficial usage.</title>
        <authorList>
            <person name="Kiyama R."/>
            <person name="Furutani Y."/>
            <person name="Kawaguchi K."/>
            <person name="Nakanishi T."/>
        </authorList>
    </citation>
    <scope>NUCLEOTIDE SEQUENCE [LARGE SCALE GENOMIC DNA]</scope>
</reference>
<proteinExistence type="predicted"/>
<evidence type="ECO:0000256" key="5">
    <source>
        <dbReference type="ARBA" id="ARBA00023242"/>
    </source>
</evidence>
<keyword evidence="4" id="KW-0040">ANK repeat</keyword>
<dbReference type="AlphaFoldDB" id="A0A401H781"/>
<dbReference type="GO" id="GO:0043124">
    <property type="term" value="P:negative regulation of canonical NF-kappaB signal transduction"/>
    <property type="evidence" value="ECO:0007669"/>
    <property type="project" value="InterPro"/>
</dbReference>
<dbReference type="PANTHER" id="PTHR15263:SF1">
    <property type="entry name" value="NF-KAPPA-B INHIBITOR-LIKE PROTEIN 1"/>
    <property type="match status" value="1"/>
</dbReference>
<dbReference type="RefSeq" id="XP_027621154.1">
    <property type="nucleotide sequence ID" value="XM_027765353.1"/>
</dbReference>
<dbReference type="EMBL" id="BFAD01000019">
    <property type="protein sequence ID" value="GBE90241.1"/>
    <property type="molecule type" value="Genomic_DNA"/>
</dbReference>
<organism evidence="7 8">
    <name type="scientific">Sparassis crispa</name>
    <dbReference type="NCBI Taxonomy" id="139825"/>
    <lineage>
        <taxon>Eukaryota</taxon>
        <taxon>Fungi</taxon>
        <taxon>Dikarya</taxon>
        <taxon>Basidiomycota</taxon>
        <taxon>Agaricomycotina</taxon>
        <taxon>Agaricomycetes</taxon>
        <taxon>Polyporales</taxon>
        <taxon>Sparassidaceae</taxon>
        <taxon>Sparassis</taxon>
    </lineage>
</organism>
<protein>
    <submittedName>
        <fullName evidence="7">Uncharacterized protein</fullName>
    </submittedName>
</protein>
<dbReference type="Proteomes" id="UP000287166">
    <property type="component" value="Unassembled WGS sequence"/>
</dbReference>
<dbReference type="GeneID" id="38787158"/>
<feature type="region of interest" description="Disordered" evidence="6">
    <location>
        <begin position="364"/>
        <end position="405"/>
    </location>
</feature>
<dbReference type="InterPro" id="IPR038753">
    <property type="entry name" value="NFKBIL1"/>
</dbReference>
<feature type="region of interest" description="Disordered" evidence="6">
    <location>
        <begin position="1"/>
        <end position="131"/>
    </location>
</feature>
<dbReference type="PANTHER" id="PTHR15263">
    <property type="entry name" value="I-KAPPA-B-LIKE PROTEIN IKBL"/>
    <property type="match status" value="1"/>
</dbReference>
<keyword evidence="5" id="KW-0539">Nucleus</keyword>
<keyword evidence="3" id="KW-0677">Repeat</keyword>
<evidence type="ECO:0000256" key="1">
    <source>
        <dbReference type="ARBA" id="ARBA00004123"/>
    </source>
</evidence>
<dbReference type="GO" id="GO:0005634">
    <property type="term" value="C:nucleus"/>
    <property type="evidence" value="ECO:0007669"/>
    <property type="project" value="UniProtKB-SubCell"/>
</dbReference>
<accession>A0A401H781</accession>
<keyword evidence="8" id="KW-1185">Reference proteome</keyword>
<evidence type="ECO:0000256" key="6">
    <source>
        <dbReference type="SAM" id="MobiDB-lite"/>
    </source>
</evidence>
<dbReference type="InParanoid" id="A0A401H781"/>
<evidence type="ECO:0000313" key="7">
    <source>
        <dbReference type="EMBL" id="GBE90241.1"/>
    </source>
</evidence>
<evidence type="ECO:0000256" key="3">
    <source>
        <dbReference type="ARBA" id="ARBA00022737"/>
    </source>
</evidence>
<feature type="compositionally biased region" description="Basic and acidic residues" evidence="6">
    <location>
        <begin position="22"/>
        <end position="36"/>
    </location>
</feature>
<sequence length="534" mass="62040">MFNNGHPQQWNYYRPYPKPRKRAEEGHPHLFQDAHQRGHIAPSPEFPTDPLPSTDAPASPSNVPPSTSRGEFNIGDAPTRPSNYAFIPHRRPYTDPPSPPTDRPFSPLPKNFFNESPAPSPGTPLNLPKKRPLFSSPPVAPSPLHYTPQAPKQTPIAADPLPGNIHPTTGPQRVHVRGQRARPLQRGYVRHPPLEVIQAEAHANVSALLAANPLAQKVMDEGPLDNEDCMLLKQFSRLVVQKVIRSGIDATRDAVQRAAVEMPQRIKEIEEHDKKAKELWEEEERRVEAERLADQRRVEQMQQHAEQLRMQREQVEQAHRLDELNRLHKAWMGRRWRAEREESRRKAEELRKRERLERERRCREEAEARLQQEEEARRRQEEARRQQEATRRRQEEAARQRQEEALREAQAAEAVFISHAFESYDYRWSALRQPNFKFDGPVRFFDMPWPVFIGITAPEDITEDCVRDFLFHPQRLPGKTRREVLKGDILKWHPDKFKVQLPKVHEADRSNVAKAAGIVARILIKIKEEEDNNV</sequence>
<keyword evidence="2" id="KW-0597">Phosphoprotein</keyword>
<comment type="caution">
    <text evidence="7">The sequence shown here is derived from an EMBL/GenBank/DDBJ whole genome shotgun (WGS) entry which is preliminary data.</text>
</comment>
<comment type="subcellular location">
    <subcellularLocation>
        <location evidence="1">Nucleus</location>
    </subcellularLocation>
</comment>
<evidence type="ECO:0000313" key="8">
    <source>
        <dbReference type="Proteomes" id="UP000287166"/>
    </source>
</evidence>